<dbReference type="Gene3D" id="2.180.10.10">
    <property type="entry name" value="RHS repeat-associated core"/>
    <property type="match status" value="1"/>
</dbReference>
<name>A0A560HV04_9PROT</name>
<protein>
    <submittedName>
        <fullName evidence="2">YD repeat-containing protein</fullName>
    </submittedName>
</protein>
<sequence>MTLSPNVIKMRGGGAKSSTGPTVSHSYDALGHVTSQTTGDRTVGSRFDAAGRLVNLVWPDNFTATYCYDTTGALTSIWAGWGPGTSCTNADGISSVSDGNASRLVTYSYDESGRRTATKRANGVTTSYGFDGASRLTSQKFTGSTADLSLTFSYNQAGQILGKSASVATYDAPVPQTGTVNQPVNALNQATASGGGAISYDGRGNITATKWASSGNRRCYRYCCWRGCIWGLRCRH</sequence>
<evidence type="ECO:0000313" key="3">
    <source>
        <dbReference type="Proteomes" id="UP000318050"/>
    </source>
</evidence>
<dbReference type="AlphaFoldDB" id="A0A560HV04"/>
<accession>A0A560HV04</accession>
<dbReference type="NCBIfam" id="TIGR01643">
    <property type="entry name" value="YD_repeat_2x"/>
    <property type="match status" value="1"/>
</dbReference>
<dbReference type="InterPro" id="IPR050708">
    <property type="entry name" value="T6SS_VgrG/RHS"/>
</dbReference>
<dbReference type="InterPro" id="IPR031325">
    <property type="entry name" value="RHS_repeat"/>
</dbReference>
<feature type="region of interest" description="Disordered" evidence="1">
    <location>
        <begin position="1"/>
        <end position="23"/>
    </location>
</feature>
<reference evidence="2 3" key="1">
    <citation type="submission" date="2019-06" db="EMBL/GenBank/DDBJ databases">
        <title>Genomic Encyclopedia of Type Strains, Phase IV (KMG-V): Genome sequencing to study the core and pangenomes of soil and plant-associated prokaryotes.</title>
        <authorList>
            <person name="Whitman W."/>
        </authorList>
    </citation>
    <scope>NUCLEOTIDE SEQUENCE [LARGE SCALE GENOMIC DNA]</scope>
    <source>
        <strain evidence="2 3">BR 11140</strain>
    </source>
</reference>
<dbReference type="InterPro" id="IPR006530">
    <property type="entry name" value="YD"/>
</dbReference>
<dbReference type="Pfam" id="PF05593">
    <property type="entry name" value="RHS_repeat"/>
    <property type="match status" value="1"/>
</dbReference>
<comment type="caution">
    <text evidence="2">The sequence shown here is derived from an EMBL/GenBank/DDBJ whole genome shotgun (WGS) entry which is preliminary data.</text>
</comment>
<organism evidence="2 3">
    <name type="scientific">Nitrospirillum amazonense</name>
    <dbReference type="NCBI Taxonomy" id="28077"/>
    <lineage>
        <taxon>Bacteria</taxon>
        <taxon>Pseudomonadati</taxon>
        <taxon>Pseudomonadota</taxon>
        <taxon>Alphaproteobacteria</taxon>
        <taxon>Rhodospirillales</taxon>
        <taxon>Azospirillaceae</taxon>
        <taxon>Nitrospirillum</taxon>
    </lineage>
</organism>
<evidence type="ECO:0000313" key="2">
    <source>
        <dbReference type="EMBL" id="TWB48964.1"/>
    </source>
</evidence>
<evidence type="ECO:0000256" key="1">
    <source>
        <dbReference type="SAM" id="MobiDB-lite"/>
    </source>
</evidence>
<dbReference type="EMBL" id="VITT01000027">
    <property type="protein sequence ID" value="TWB48964.1"/>
    <property type="molecule type" value="Genomic_DNA"/>
</dbReference>
<proteinExistence type="predicted"/>
<dbReference type="Proteomes" id="UP000318050">
    <property type="component" value="Unassembled WGS sequence"/>
</dbReference>
<dbReference type="OrthoDB" id="7322641at2"/>
<dbReference type="PANTHER" id="PTHR32305">
    <property type="match status" value="1"/>
</dbReference>
<gene>
    <name evidence="2" type="ORF">FBZ92_12766</name>
</gene>
<dbReference type="PANTHER" id="PTHR32305:SF15">
    <property type="entry name" value="PROTEIN RHSA-RELATED"/>
    <property type="match status" value="1"/>
</dbReference>